<feature type="domain" description="PhnB-like" evidence="1">
    <location>
        <begin position="6"/>
        <end position="133"/>
    </location>
</feature>
<dbReference type="EMBL" id="VDHJ01000007">
    <property type="protein sequence ID" value="TNL97630.1"/>
    <property type="molecule type" value="Genomic_DNA"/>
</dbReference>
<dbReference type="SUPFAM" id="SSF54593">
    <property type="entry name" value="Glyoxalase/Bleomycin resistance protein/Dihydroxybiphenyl dioxygenase"/>
    <property type="match status" value="1"/>
</dbReference>
<dbReference type="OrthoDB" id="9795306at2"/>
<dbReference type="Proteomes" id="UP000312032">
    <property type="component" value="Unassembled WGS sequence"/>
</dbReference>
<evidence type="ECO:0000259" key="1">
    <source>
        <dbReference type="Pfam" id="PF06983"/>
    </source>
</evidence>
<organism evidence="2 3">
    <name type="scientific">Corynebacterium tapiri</name>
    <dbReference type="NCBI Taxonomy" id="1448266"/>
    <lineage>
        <taxon>Bacteria</taxon>
        <taxon>Bacillati</taxon>
        <taxon>Actinomycetota</taxon>
        <taxon>Actinomycetes</taxon>
        <taxon>Mycobacteriales</taxon>
        <taxon>Corynebacteriaceae</taxon>
        <taxon>Corynebacterium</taxon>
    </lineage>
</organism>
<sequence>MALHPIPYIDFNGRTKEALEFYADIFGGSTTISVFRDLMTAEQVGEDHLDKVMHGELTVDGEPMLFASDGQPGKTPTYGDAIQLSLVTNSAHAERYTTYFNALAADGEVAMPLERAPWGAHFGIVNDKYGLSWYFNIED</sequence>
<dbReference type="InterPro" id="IPR029068">
    <property type="entry name" value="Glyas_Bleomycin-R_OHBP_Dase"/>
</dbReference>
<reference evidence="2 3" key="1">
    <citation type="submission" date="2019-06" db="EMBL/GenBank/DDBJ databases">
        <authorList>
            <person name="Li J."/>
        </authorList>
    </citation>
    <scope>NUCLEOTIDE SEQUENCE [LARGE SCALE GENOMIC DNA]</scope>
    <source>
        <strain evidence="2 3">LMG 28165</strain>
    </source>
</reference>
<name>A0A5C4U4H7_9CORY</name>
<dbReference type="InterPro" id="IPR028973">
    <property type="entry name" value="PhnB-like"/>
</dbReference>
<comment type="caution">
    <text evidence="2">The sequence shown here is derived from an EMBL/GenBank/DDBJ whole genome shotgun (WGS) entry which is preliminary data.</text>
</comment>
<accession>A0A5C4U4H7</accession>
<dbReference type="PANTHER" id="PTHR33990">
    <property type="entry name" value="PROTEIN YJDN-RELATED"/>
    <property type="match status" value="1"/>
</dbReference>
<dbReference type="Gene3D" id="3.10.180.10">
    <property type="entry name" value="2,3-Dihydroxybiphenyl 1,2-Dioxygenase, domain 1"/>
    <property type="match status" value="1"/>
</dbReference>
<dbReference type="CDD" id="cd06588">
    <property type="entry name" value="PhnB_like"/>
    <property type="match status" value="1"/>
</dbReference>
<dbReference type="AlphaFoldDB" id="A0A5C4U4H7"/>
<dbReference type="Pfam" id="PF06983">
    <property type="entry name" value="3-dmu-9_3-mt"/>
    <property type="match status" value="1"/>
</dbReference>
<evidence type="ECO:0000313" key="2">
    <source>
        <dbReference type="EMBL" id="TNL97630.1"/>
    </source>
</evidence>
<gene>
    <name evidence="2" type="ORF">FHE74_05955</name>
</gene>
<keyword evidence="3" id="KW-1185">Reference proteome</keyword>
<dbReference type="RefSeq" id="WP_139465593.1">
    <property type="nucleotide sequence ID" value="NZ_VDHJ01000007.1"/>
</dbReference>
<protein>
    <submittedName>
        <fullName evidence="2">VOC family protein</fullName>
    </submittedName>
</protein>
<evidence type="ECO:0000313" key="3">
    <source>
        <dbReference type="Proteomes" id="UP000312032"/>
    </source>
</evidence>
<dbReference type="PANTHER" id="PTHR33990:SF1">
    <property type="entry name" value="PROTEIN YJDN"/>
    <property type="match status" value="1"/>
</dbReference>
<proteinExistence type="predicted"/>